<dbReference type="AlphaFoldDB" id="A0A7C8BVZ4"/>
<sequence length="147" mass="16184">MLLGYCVKKFPLRDRVKPILLATLFLLCFLATVSLQIFAYSKGIFAPVWYTNGLLLAAGFFLFLLFSCGAALRNSRVISTLSYYSFALYLVHFPILMLLAPHIASLGIESHVAQVALLLSADLAISLALCIAIARIPNIGSRILYLK</sequence>
<reference evidence="3 4" key="1">
    <citation type="submission" date="2019-09" db="EMBL/GenBank/DDBJ databases">
        <title>Whole genome shotgun sequencing (WGS) of Ellagibacter isourolithinifaciens DSM 104140(T) and Adlercreutzia muris DSM 29508(T).</title>
        <authorList>
            <person name="Stoll D.A."/>
            <person name="Danylec N."/>
            <person name="Huch M."/>
        </authorList>
    </citation>
    <scope>NUCLEOTIDE SEQUENCE [LARGE SCALE GENOMIC DNA]</scope>
    <source>
        <strain evidence="3 4">DSM 29508</strain>
    </source>
</reference>
<name>A0A7C8BVZ4_9ACTN</name>
<evidence type="ECO:0000259" key="2">
    <source>
        <dbReference type="Pfam" id="PF01757"/>
    </source>
</evidence>
<evidence type="ECO:0000313" key="3">
    <source>
        <dbReference type="EMBL" id="KAB1642121.1"/>
    </source>
</evidence>
<keyword evidence="4" id="KW-1185">Reference proteome</keyword>
<keyword evidence="3" id="KW-0012">Acyltransferase</keyword>
<dbReference type="Proteomes" id="UP000479639">
    <property type="component" value="Unassembled WGS sequence"/>
</dbReference>
<accession>A0A7C8BVZ4</accession>
<dbReference type="InterPro" id="IPR002656">
    <property type="entry name" value="Acyl_transf_3_dom"/>
</dbReference>
<comment type="caution">
    <text evidence="3">The sequence shown here is derived from an EMBL/GenBank/DDBJ whole genome shotgun (WGS) entry which is preliminary data.</text>
</comment>
<keyword evidence="1" id="KW-0812">Transmembrane</keyword>
<feature type="transmembrane region" description="Helical" evidence="1">
    <location>
        <begin position="116"/>
        <end position="137"/>
    </location>
</feature>
<evidence type="ECO:0000256" key="1">
    <source>
        <dbReference type="SAM" id="Phobius"/>
    </source>
</evidence>
<keyword evidence="3" id="KW-0808">Transferase</keyword>
<feature type="transmembrane region" description="Helical" evidence="1">
    <location>
        <begin position="20"/>
        <end position="41"/>
    </location>
</feature>
<evidence type="ECO:0000313" key="4">
    <source>
        <dbReference type="Proteomes" id="UP000479639"/>
    </source>
</evidence>
<feature type="transmembrane region" description="Helical" evidence="1">
    <location>
        <begin position="84"/>
        <end position="104"/>
    </location>
</feature>
<organism evidence="3 4">
    <name type="scientific">Adlercreutzia muris</name>
    <dbReference type="NCBI Taxonomy" id="1796610"/>
    <lineage>
        <taxon>Bacteria</taxon>
        <taxon>Bacillati</taxon>
        <taxon>Actinomycetota</taxon>
        <taxon>Coriobacteriia</taxon>
        <taxon>Eggerthellales</taxon>
        <taxon>Eggerthellaceae</taxon>
        <taxon>Adlercreutzia</taxon>
    </lineage>
</organism>
<keyword evidence="1" id="KW-0472">Membrane</keyword>
<gene>
    <name evidence="3" type="ORF">F8D48_09515</name>
</gene>
<feature type="domain" description="Acyltransferase 3" evidence="2">
    <location>
        <begin position="2"/>
        <end position="134"/>
    </location>
</feature>
<protein>
    <submittedName>
        <fullName evidence="3">Acyltransferase family protein</fullName>
    </submittedName>
</protein>
<dbReference type="GO" id="GO:0016747">
    <property type="term" value="F:acyltransferase activity, transferring groups other than amino-acyl groups"/>
    <property type="evidence" value="ECO:0007669"/>
    <property type="project" value="InterPro"/>
</dbReference>
<dbReference type="Pfam" id="PF01757">
    <property type="entry name" value="Acyl_transf_3"/>
    <property type="match status" value="1"/>
</dbReference>
<keyword evidence="1" id="KW-1133">Transmembrane helix</keyword>
<feature type="transmembrane region" description="Helical" evidence="1">
    <location>
        <begin position="53"/>
        <end position="72"/>
    </location>
</feature>
<dbReference type="EMBL" id="WAJS01000032">
    <property type="protein sequence ID" value="KAB1642121.1"/>
    <property type="molecule type" value="Genomic_DNA"/>
</dbReference>
<proteinExistence type="predicted"/>